<dbReference type="InterPro" id="IPR009091">
    <property type="entry name" value="RCC1/BLIP-II"/>
</dbReference>
<feature type="compositionally biased region" description="Low complexity" evidence="4">
    <location>
        <begin position="53"/>
        <end position="73"/>
    </location>
</feature>
<accession>D2VHA6</accession>
<name>D2VHA6_NAEGR</name>
<evidence type="ECO:0000256" key="1">
    <source>
        <dbReference type="ARBA" id="ARBA00022658"/>
    </source>
</evidence>
<feature type="repeat" description="RCC1" evidence="3">
    <location>
        <begin position="593"/>
        <end position="646"/>
    </location>
</feature>
<dbReference type="eggNOG" id="KOG0941">
    <property type="taxonomic scope" value="Eukaryota"/>
</dbReference>
<evidence type="ECO:0000256" key="2">
    <source>
        <dbReference type="ARBA" id="ARBA00022737"/>
    </source>
</evidence>
<evidence type="ECO:0000313" key="7">
    <source>
        <dbReference type="Proteomes" id="UP000006671"/>
    </source>
</evidence>
<dbReference type="Gene3D" id="2.130.10.30">
    <property type="entry name" value="Regulator of chromosome condensation 1/beta-lactamase-inhibitor protein II"/>
    <property type="match status" value="2"/>
</dbReference>
<feature type="region of interest" description="Disordered" evidence="4">
    <location>
        <begin position="372"/>
        <end position="412"/>
    </location>
</feature>
<dbReference type="VEuPathDB" id="AmoebaDB:NAEGRDRAFT_79933"/>
<keyword evidence="7" id="KW-1185">Reference proteome</keyword>
<dbReference type="RefSeq" id="XP_002676598.1">
    <property type="nucleotide sequence ID" value="XM_002676552.1"/>
</dbReference>
<dbReference type="GeneID" id="8856580"/>
<dbReference type="InParanoid" id="D2VHA6"/>
<feature type="repeat" description="RCC1" evidence="3">
    <location>
        <begin position="541"/>
        <end position="592"/>
    </location>
</feature>
<reference evidence="6 7" key="1">
    <citation type="journal article" date="2010" name="Cell">
        <title>The genome of Naegleria gruberi illuminates early eukaryotic versatility.</title>
        <authorList>
            <person name="Fritz-Laylin L.K."/>
            <person name="Prochnik S.E."/>
            <person name="Ginger M.L."/>
            <person name="Dacks J.B."/>
            <person name="Carpenter M.L."/>
            <person name="Field M.C."/>
            <person name="Kuo A."/>
            <person name="Paredez A."/>
            <person name="Chapman J."/>
            <person name="Pham J."/>
            <person name="Shu S."/>
            <person name="Neupane R."/>
            <person name="Cipriano M."/>
            <person name="Mancuso J."/>
            <person name="Tu H."/>
            <person name="Salamov A."/>
            <person name="Lindquist E."/>
            <person name="Shapiro H."/>
            <person name="Lucas S."/>
            <person name="Grigoriev I.V."/>
            <person name="Cande W.Z."/>
            <person name="Fulton C."/>
            <person name="Rokhsar D.S."/>
            <person name="Dawson S.C."/>
        </authorList>
    </citation>
    <scope>NUCLEOTIDE SEQUENCE [LARGE SCALE GENOMIC DNA]</scope>
    <source>
        <strain evidence="6 7">NEG-M</strain>
    </source>
</reference>
<proteinExistence type="predicted"/>
<dbReference type="EMBL" id="GG738871">
    <property type="protein sequence ID" value="EFC43854.1"/>
    <property type="molecule type" value="Genomic_DNA"/>
</dbReference>
<dbReference type="OrthoDB" id="5981550at2759"/>
<dbReference type="Proteomes" id="UP000006671">
    <property type="component" value="Unassembled WGS sequence"/>
</dbReference>
<feature type="compositionally biased region" description="Low complexity" evidence="4">
    <location>
        <begin position="392"/>
        <end position="412"/>
    </location>
</feature>
<dbReference type="OMA" id="NIVCSTY"/>
<keyword evidence="1" id="KW-0344">Guanine-nucleotide releasing factor</keyword>
<dbReference type="InterPro" id="IPR000408">
    <property type="entry name" value="Reg_chr_condens"/>
</dbReference>
<protein>
    <submittedName>
        <fullName evidence="6">Predicted protein</fullName>
    </submittedName>
</protein>
<keyword evidence="2" id="KW-0677">Repeat</keyword>
<feature type="compositionally biased region" description="Low complexity" evidence="4">
    <location>
        <begin position="310"/>
        <end position="322"/>
    </location>
</feature>
<dbReference type="KEGG" id="ngr:NAEGRDRAFT_79933"/>
<feature type="region of interest" description="Disordered" evidence="4">
    <location>
        <begin position="18"/>
        <end position="86"/>
    </location>
</feature>
<feature type="compositionally biased region" description="Polar residues" evidence="4">
    <location>
        <begin position="31"/>
        <end position="52"/>
    </location>
</feature>
<feature type="repeat" description="RCC1" evidence="3">
    <location>
        <begin position="492"/>
        <end position="539"/>
    </location>
</feature>
<dbReference type="GO" id="GO:0005737">
    <property type="term" value="C:cytoplasm"/>
    <property type="evidence" value="ECO:0007669"/>
    <property type="project" value="TreeGrafter"/>
</dbReference>
<gene>
    <name evidence="6" type="ORF">NAEGRDRAFT_79933</name>
</gene>
<evidence type="ECO:0000313" key="6">
    <source>
        <dbReference type="EMBL" id="EFC43854.1"/>
    </source>
</evidence>
<dbReference type="InterPro" id="IPR051553">
    <property type="entry name" value="Ran_GTPase-activating"/>
</dbReference>
<feature type="domain" description="RCC1-like" evidence="5">
    <location>
        <begin position="472"/>
        <end position="789"/>
    </location>
</feature>
<sequence>MVFKIFKLASIQESVSAGDDFVPPQRLRTKAASQPSGLTHRTSSDSLSPQTKAGTGSNASSSYSHNSSPTSSPKQDEEDAFLSGQGSSGQLDGVDYLLNRMSCSSNVPPSTTNIHTNNVIMNGATTQNNFLTVSSEETTKGLSQTPVNAHSRKRLPSGSLIRPYHHYKVFYCGDNRYNLLHDIAVDQFVLSKSTRMYKIGKSAPIDRLNLSSMSVTKQRSNISMISAESYNQRENSCFLKAPEINLSLNNDEDCILQNVNPVPSNRNNFDEFNDIQQANSFSVSSSLIETAHRVPTSIGQQLYNPPSGLNSSFSNNDTSFSNQLYNSNDEPSSLDIIITPGETEKTPVTTQPESLPNAPYYRSSVNLNYLSPFLPPNNNNNNMNNQQKNFGSSATIESKSSSSSSSSSLTGRSHNTSFFGSATSFAEGIETTVIHPIDITRFLPTQSHATQIPTTSKITSKHDFVNNYAHITDEIVFVAAGFDNTFFLSQSGRIWSCGENSCQQLGHPGNDLAEIPDAQFLHIKEIISRGEHTLFLAHDNISLYTCGSNRFGQCGIGSPDQEITKLTKVSKQVGPIQQVVCGYDHTVILTFDHQVYMCGDNSDFQLGNSFPPTVNELTKLDTSRFTKSRIVKVQAGDYHTMLLTANGEVFVTGSNNYGEIGSGGPVENFTLLKEIIHRFNANICDIYSNSLTSYLRDVNGSFYVMGDNQYGHAAVGYAMDIIPPTRSEILSDPNILDIYVGKCHLVYTKKSKRSPQEVEVYSIGLNEFNQLGIESEGPDDHHTVPVRLLDLETIYQYQRKRWRTKRMNIVCSTYSTVVYFTTRNENEVSELFKLLMLRLVCPEKWEVASAGKKLEMGFDVDLNDNIWKFDDIAIVTQSN</sequence>
<feature type="region of interest" description="Disordered" evidence="4">
    <location>
        <begin position="305"/>
        <end position="335"/>
    </location>
</feature>
<evidence type="ECO:0000259" key="5">
    <source>
        <dbReference type="Pfam" id="PF25390"/>
    </source>
</evidence>
<dbReference type="Pfam" id="PF25390">
    <property type="entry name" value="WD40_RLD"/>
    <property type="match status" value="1"/>
</dbReference>
<dbReference type="PANTHER" id="PTHR45982:SF1">
    <property type="entry name" value="REGULATOR OF CHROMOSOME CONDENSATION"/>
    <property type="match status" value="1"/>
</dbReference>
<dbReference type="PANTHER" id="PTHR45982">
    <property type="entry name" value="REGULATOR OF CHROMOSOME CONDENSATION"/>
    <property type="match status" value="1"/>
</dbReference>
<evidence type="ECO:0000256" key="3">
    <source>
        <dbReference type="PROSITE-ProRule" id="PRU00235"/>
    </source>
</evidence>
<evidence type="ECO:0000256" key="4">
    <source>
        <dbReference type="SAM" id="MobiDB-lite"/>
    </source>
</evidence>
<dbReference type="AlphaFoldDB" id="D2VHA6"/>
<dbReference type="GO" id="GO:0005085">
    <property type="term" value="F:guanyl-nucleotide exchange factor activity"/>
    <property type="evidence" value="ECO:0007669"/>
    <property type="project" value="TreeGrafter"/>
</dbReference>
<feature type="compositionally biased region" description="Low complexity" evidence="4">
    <location>
        <begin position="372"/>
        <end position="385"/>
    </location>
</feature>
<dbReference type="PROSITE" id="PS50012">
    <property type="entry name" value="RCC1_3"/>
    <property type="match status" value="3"/>
</dbReference>
<dbReference type="SUPFAM" id="SSF50985">
    <property type="entry name" value="RCC1/BLIP-II"/>
    <property type="match status" value="1"/>
</dbReference>
<organism evidence="7">
    <name type="scientific">Naegleria gruberi</name>
    <name type="common">Amoeba</name>
    <dbReference type="NCBI Taxonomy" id="5762"/>
    <lineage>
        <taxon>Eukaryota</taxon>
        <taxon>Discoba</taxon>
        <taxon>Heterolobosea</taxon>
        <taxon>Tetramitia</taxon>
        <taxon>Eutetramitia</taxon>
        <taxon>Vahlkampfiidae</taxon>
        <taxon>Naegleria</taxon>
    </lineage>
</organism>
<dbReference type="InterPro" id="IPR058923">
    <property type="entry name" value="RCC1-like_dom"/>
</dbReference>